<dbReference type="Proteomes" id="UP000237819">
    <property type="component" value="Unassembled WGS sequence"/>
</dbReference>
<dbReference type="RefSeq" id="WP_105335024.1">
    <property type="nucleotide sequence ID" value="NZ_PUHZ01000009.1"/>
</dbReference>
<accession>A0A2S8GQ37</accession>
<organism evidence="1 2">
    <name type="scientific">Blastopirellula marina</name>
    <dbReference type="NCBI Taxonomy" id="124"/>
    <lineage>
        <taxon>Bacteria</taxon>
        <taxon>Pseudomonadati</taxon>
        <taxon>Planctomycetota</taxon>
        <taxon>Planctomycetia</taxon>
        <taxon>Pirellulales</taxon>
        <taxon>Pirellulaceae</taxon>
        <taxon>Blastopirellula</taxon>
    </lineage>
</organism>
<dbReference type="EMBL" id="PUHZ01000009">
    <property type="protein sequence ID" value="PQO46546.1"/>
    <property type="molecule type" value="Genomic_DNA"/>
</dbReference>
<sequence>MKRMRGVTLVEALVIMAVGSVIAGLSIKILHQSQQNVRDAQNWMALQRGAAEWETKLRADLREATSARLDDESTLVVQRKMSSITYVVLEDRVERSAEKEGMLVSTEGYLLPECEITITLPESDLVVVDLEPNRRMKSSRTFTIRQSVGRR</sequence>
<dbReference type="AlphaFoldDB" id="A0A2S8GQ37"/>
<dbReference type="OrthoDB" id="285783at2"/>
<evidence type="ECO:0000313" key="2">
    <source>
        <dbReference type="Proteomes" id="UP000237819"/>
    </source>
</evidence>
<evidence type="ECO:0008006" key="3">
    <source>
        <dbReference type="Google" id="ProtNLM"/>
    </source>
</evidence>
<dbReference type="InterPro" id="IPR012902">
    <property type="entry name" value="N_methyl_site"/>
</dbReference>
<dbReference type="Pfam" id="PF07963">
    <property type="entry name" value="N_methyl"/>
    <property type="match status" value="1"/>
</dbReference>
<proteinExistence type="predicted"/>
<reference evidence="1 2" key="1">
    <citation type="submission" date="2018-02" db="EMBL/GenBank/DDBJ databases">
        <title>Comparative genomes isolates from brazilian mangrove.</title>
        <authorList>
            <person name="Araujo J.E."/>
            <person name="Taketani R.G."/>
            <person name="Silva M.C.P."/>
            <person name="Loureco M.V."/>
            <person name="Andreote F.D."/>
        </authorList>
    </citation>
    <scope>NUCLEOTIDE SEQUENCE [LARGE SCALE GENOMIC DNA]</scope>
    <source>
        <strain evidence="1 2">Nap-Phe MGV</strain>
    </source>
</reference>
<protein>
    <recommendedName>
        <fullName evidence="3">Prepilin-type cleavage/methylation domain-containing protein</fullName>
    </recommendedName>
</protein>
<gene>
    <name evidence="1" type="ORF">C5Y93_08720</name>
</gene>
<dbReference type="PROSITE" id="PS00409">
    <property type="entry name" value="PROKAR_NTER_METHYL"/>
    <property type="match status" value="1"/>
</dbReference>
<evidence type="ECO:0000313" key="1">
    <source>
        <dbReference type="EMBL" id="PQO46546.1"/>
    </source>
</evidence>
<name>A0A2S8GQ37_9BACT</name>
<comment type="caution">
    <text evidence="1">The sequence shown here is derived from an EMBL/GenBank/DDBJ whole genome shotgun (WGS) entry which is preliminary data.</text>
</comment>